<dbReference type="AlphaFoldDB" id="A0AAX6MFV9"/>
<dbReference type="EMBL" id="JBANMG010000007">
    <property type="protein sequence ID" value="KAK6951384.1"/>
    <property type="molecule type" value="Genomic_DNA"/>
</dbReference>
<name>A0AAX6MFV9_9PEZI</name>
<dbReference type="Proteomes" id="UP001369815">
    <property type="component" value="Unassembled WGS sequence"/>
</dbReference>
<feature type="compositionally biased region" description="Basic and acidic residues" evidence="1">
    <location>
        <begin position="1"/>
        <end position="20"/>
    </location>
</feature>
<evidence type="ECO:0000313" key="2">
    <source>
        <dbReference type="EMBL" id="KAK6951384.1"/>
    </source>
</evidence>
<evidence type="ECO:0000256" key="1">
    <source>
        <dbReference type="SAM" id="MobiDB-lite"/>
    </source>
</evidence>
<organism evidence="2 3">
    <name type="scientific">Daldinia eschscholtzii</name>
    <dbReference type="NCBI Taxonomy" id="292717"/>
    <lineage>
        <taxon>Eukaryota</taxon>
        <taxon>Fungi</taxon>
        <taxon>Dikarya</taxon>
        <taxon>Ascomycota</taxon>
        <taxon>Pezizomycotina</taxon>
        <taxon>Sordariomycetes</taxon>
        <taxon>Xylariomycetidae</taxon>
        <taxon>Xylariales</taxon>
        <taxon>Hypoxylaceae</taxon>
        <taxon>Daldinia</taxon>
    </lineage>
</organism>
<comment type="caution">
    <text evidence="2">The sequence shown here is derived from an EMBL/GenBank/DDBJ whole genome shotgun (WGS) entry which is preliminary data.</text>
</comment>
<accession>A0AAX6MFV9</accession>
<feature type="region of interest" description="Disordered" evidence="1">
    <location>
        <begin position="1"/>
        <end position="86"/>
    </location>
</feature>
<feature type="compositionally biased region" description="Basic and acidic residues" evidence="1">
    <location>
        <begin position="77"/>
        <end position="86"/>
    </location>
</feature>
<evidence type="ECO:0000313" key="3">
    <source>
        <dbReference type="Proteomes" id="UP001369815"/>
    </source>
</evidence>
<protein>
    <submittedName>
        <fullName evidence="2">Uncharacterized protein</fullName>
    </submittedName>
</protein>
<keyword evidence="3" id="KW-1185">Reference proteome</keyword>
<feature type="compositionally biased region" description="Polar residues" evidence="1">
    <location>
        <begin position="37"/>
        <end position="46"/>
    </location>
</feature>
<proteinExistence type="predicted"/>
<sequence>MDPNNPKDSKEEKGNKEDKVFNTIRGMGAGSVDVFNARSQRTTCSNHPKEEEKSPYTQNSTGGDTFMGNESPESEDKDVPEGESKK</sequence>
<gene>
    <name evidence="2" type="ORF">Daesc_007919</name>
</gene>
<reference evidence="2 3" key="1">
    <citation type="journal article" date="2024" name="Front Chem Biol">
        <title>Unveiling the potential of Daldinia eschscholtzii MFLUCC 19-0629 through bioactivity and bioinformatics studies for enhanced sustainable agriculture production.</title>
        <authorList>
            <person name="Brooks S."/>
            <person name="Weaver J.A."/>
            <person name="Klomchit A."/>
            <person name="Alharthi S.A."/>
            <person name="Onlamun T."/>
            <person name="Nurani R."/>
            <person name="Vong T.K."/>
            <person name="Alberti F."/>
            <person name="Greco C."/>
        </authorList>
    </citation>
    <scope>NUCLEOTIDE SEQUENCE [LARGE SCALE GENOMIC DNA]</scope>
    <source>
        <strain evidence="2">MFLUCC 19-0629</strain>
    </source>
</reference>